<dbReference type="Pfam" id="PF14529">
    <property type="entry name" value="Exo_endo_phos_2"/>
    <property type="match status" value="1"/>
</dbReference>
<accession>A0AAV8YG19</accession>
<keyword evidence="3" id="KW-1185">Reference proteome</keyword>
<comment type="caution">
    <text evidence="2">The sequence shown here is derived from an EMBL/GenBank/DDBJ whole genome shotgun (WGS) entry which is preliminary data.</text>
</comment>
<dbReference type="Proteomes" id="UP001162162">
    <property type="component" value="Unassembled WGS sequence"/>
</dbReference>
<evidence type="ECO:0000259" key="1">
    <source>
        <dbReference type="Pfam" id="PF14529"/>
    </source>
</evidence>
<dbReference type="AlphaFoldDB" id="A0AAV8YG19"/>
<protein>
    <recommendedName>
        <fullName evidence="1">Endonuclease/exonuclease/phosphatase domain-containing protein</fullName>
    </recommendedName>
</protein>
<dbReference type="InterPro" id="IPR036691">
    <property type="entry name" value="Endo/exonu/phosph_ase_sf"/>
</dbReference>
<dbReference type="InterPro" id="IPR027124">
    <property type="entry name" value="Swc5/CFDP1/2"/>
</dbReference>
<evidence type="ECO:0000313" key="3">
    <source>
        <dbReference type="Proteomes" id="UP001162162"/>
    </source>
</evidence>
<name>A0AAV8YG19_9CUCU</name>
<sequence>MQMKKKETELCEEFNKAKLELLVITETKKKGNGIIDIEGDYTLVWSGVEYERRAAAGIARLMKKEIVEKHLNKWEPKSERILVIELKFDKEVETIIAELTTTVEEAKGKIYILGDINARVGKEDNKFKGIIGRHGEETRNNNGIRLLHFCTNFDLIIANTLFTHKEIHKYTREEKGRGEKSIIDYIIVERENKDMIMDARVKRGSDIGSDHYLLIGKIKTRNEQMKEKQTQIAYEIP</sequence>
<evidence type="ECO:0000313" key="2">
    <source>
        <dbReference type="EMBL" id="KAJ8949833.1"/>
    </source>
</evidence>
<reference evidence="2" key="1">
    <citation type="journal article" date="2023" name="Insect Mol. Biol.">
        <title>Genome sequencing provides insights into the evolution of gene families encoding plant cell wall-degrading enzymes in longhorned beetles.</title>
        <authorList>
            <person name="Shin N.R."/>
            <person name="Okamura Y."/>
            <person name="Kirsch R."/>
            <person name="Pauchet Y."/>
        </authorList>
    </citation>
    <scope>NUCLEOTIDE SEQUENCE</scope>
    <source>
        <strain evidence="2">AMC_N1</strain>
    </source>
</reference>
<gene>
    <name evidence="2" type="ORF">NQ318_000532</name>
</gene>
<dbReference type="GO" id="GO:0003824">
    <property type="term" value="F:catalytic activity"/>
    <property type="evidence" value="ECO:0007669"/>
    <property type="project" value="InterPro"/>
</dbReference>
<dbReference type="SUPFAM" id="SSF56219">
    <property type="entry name" value="DNase I-like"/>
    <property type="match status" value="1"/>
</dbReference>
<proteinExistence type="predicted"/>
<dbReference type="EMBL" id="JAPWTK010000109">
    <property type="protein sequence ID" value="KAJ8949833.1"/>
    <property type="molecule type" value="Genomic_DNA"/>
</dbReference>
<feature type="domain" description="Endonuclease/exonuclease/phosphatase" evidence="1">
    <location>
        <begin position="92"/>
        <end position="213"/>
    </location>
</feature>
<dbReference type="PANTHER" id="PTHR23227:SF67">
    <property type="entry name" value="CRANIOFACIAL DEVELOPMENT PROTEIN 2-LIKE"/>
    <property type="match status" value="1"/>
</dbReference>
<dbReference type="PANTHER" id="PTHR23227">
    <property type="entry name" value="BUCENTAUR RELATED"/>
    <property type="match status" value="1"/>
</dbReference>
<dbReference type="Gene3D" id="3.60.10.10">
    <property type="entry name" value="Endonuclease/exonuclease/phosphatase"/>
    <property type="match status" value="1"/>
</dbReference>
<organism evidence="2 3">
    <name type="scientific">Aromia moschata</name>
    <dbReference type="NCBI Taxonomy" id="1265417"/>
    <lineage>
        <taxon>Eukaryota</taxon>
        <taxon>Metazoa</taxon>
        <taxon>Ecdysozoa</taxon>
        <taxon>Arthropoda</taxon>
        <taxon>Hexapoda</taxon>
        <taxon>Insecta</taxon>
        <taxon>Pterygota</taxon>
        <taxon>Neoptera</taxon>
        <taxon>Endopterygota</taxon>
        <taxon>Coleoptera</taxon>
        <taxon>Polyphaga</taxon>
        <taxon>Cucujiformia</taxon>
        <taxon>Chrysomeloidea</taxon>
        <taxon>Cerambycidae</taxon>
        <taxon>Cerambycinae</taxon>
        <taxon>Callichromatini</taxon>
        <taxon>Aromia</taxon>
    </lineage>
</organism>
<dbReference type="InterPro" id="IPR005135">
    <property type="entry name" value="Endo/exonuclease/phosphatase"/>
</dbReference>